<dbReference type="InterPro" id="IPR002711">
    <property type="entry name" value="HNH"/>
</dbReference>
<dbReference type="InterPro" id="IPR003615">
    <property type="entry name" value="HNH_nuc"/>
</dbReference>
<reference evidence="2" key="1">
    <citation type="submission" date="2022-10" db="EMBL/GenBank/DDBJ databases">
        <authorList>
            <person name="Aires J."/>
            <person name="Mesa V."/>
        </authorList>
    </citation>
    <scope>NUCLEOTIDE SEQUENCE</scope>
    <source>
        <strain evidence="2">Clostridium neonatale JD116</strain>
    </source>
</reference>
<protein>
    <submittedName>
        <fullName evidence="2">HNH domain-containing protein</fullName>
    </submittedName>
</protein>
<dbReference type="CDD" id="cd00085">
    <property type="entry name" value="HNHc"/>
    <property type="match status" value="1"/>
</dbReference>
<evidence type="ECO:0000259" key="1">
    <source>
        <dbReference type="Pfam" id="PF01844"/>
    </source>
</evidence>
<dbReference type="RefSeq" id="WP_317049133.1">
    <property type="nucleotide sequence ID" value="NZ_CAMRXC010000033.1"/>
</dbReference>
<dbReference type="Proteomes" id="UP001189143">
    <property type="component" value="Unassembled WGS sequence"/>
</dbReference>
<evidence type="ECO:0000313" key="2">
    <source>
        <dbReference type="EMBL" id="CAI3545502.1"/>
    </source>
</evidence>
<comment type="caution">
    <text evidence="2">The sequence shown here is derived from an EMBL/GenBank/DDBJ whole genome shotgun (WGS) entry which is preliminary data.</text>
</comment>
<feature type="domain" description="HNH" evidence="1">
    <location>
        <begin position="67"/>
        <end position="119"/>
    </location>
</feature>
<sequence>MAMYKICPQCGKHVEYGKQCECLDKYNKERYKAYKNRRNDKKEQSFYSGQAWRKCSKNIRTHYFGLCTYCWYRNKYNNDEINYSSLTHHIVEIKEDWHKRLQTDNLTPLCDECHSKIHTLYDKNEQTKINTQDLLRIIKNEFENDYY</sequence>
<dbReference type="AlphaFoldDB" id="A0AAD1YCX8"/>
<evidence type="ECO:0000313" key="3">
    <source>
        <dbReference type="Proteomes" id="UP001189143"/>
    </source>
</evidence>
<dbReference type="EMBL" id="CAMTCP010000066">
    <property type="protein sequence ID" value="CAI3545502.1"/>
    <property type="molecule type" value="Genomic_DNA"/>
</dbReference>
<dbReference type="Pfam" id="PF01844">
    <property type="entry name" value="HNH"/>
    <property type="match status" value="1"/>
</dbReference>
<name>A0AAD1YCX8_9CLOT</name>
<dbReference type="GO" id="GO:0004519">
    <property type="term" value="F:endonuclease activity"/>
    <property type="evidence" value="ECO:0007669"/>
    <property type="project" value="InterPro"/>
</dbReference>
<organism evidence="2 3">
    <name type="scientific">Clostridium neonatale</name>
    <dbReference type="NCBI Taxonomy" id="137838"/>
    <lineage>
        <taxon>Bacteria</taxon>
        <taxon>Bacillati</taxon>
        <taxon>Bacillota</taxon>
        <taxon>Clostridia</taxon>
        <taxon>Eubacteriales</taxon>
        <taxon>Clostridiaceae</taxon>
        <taxon>Clostridium</taxon>
    </lineage>
</organism>
<proteinExistence type="predicted"/>
<dbReference type="GO" id="GO:0008270">
    <property type="term" value="F:zinc ion binding"/>
    <property type="evidence" value="ECO:0007669"/>
    <property type="project" value="InterPro"/>
</dbReference>
<dbReference type="GO" id="GO:0003676">
    <property type="term" value="F:nucleic acid binding"/>
    <property type="evidence" value="ECO:0007669"/>
    <property type="project" value="InterPro"/>
</dbReference>
<accession>A0AAD1YCX8</accession>
<gene>
    <name evidence="2" type="ORF">CNEO2_150014</name>
</gene>